<dbReference type="InterPro" id="IPR039422">
    <property type="entry name" value="MarR/SlyA-like"/>
</dbReference>
<dbReference type="RefSeq" id="WP_243993238.1">
    <property type="nucleotide sequence ID" value="NZ_JALHLE010000011.1"/>
</dbReference>
<dbReference type="PANTHER" id="PTHR33164">
    <property type="entry name" value="TRANSCRIPTIONAL REGULATOR, MARR FAMILY"/>
    <property type="match status" value="1"/>
</dbReference>
<dbReference type="Gene3D" id="1.10.10.10">
    <property type="entry name" value="Winged helix-like DNA-binding domain superfamily/Winged helix DNA-binding domain"/>
    <property type="match status" value="2"/>
</dbReference>
<reference evidence="1" key="1">
    <citation type="submission" date="2022-03" db="EMBL/GenBank/DDBJ databases">
        <title>Identification of a novel bacterium isolated from mangrove sediments.</title>
        <authorList>
            <person name="Pan X."/>
        </authorList>
    </citation>
    <scope>NUCLEOTIDE SEQUENCE</scope>
    <source>
        <strain evidence="1">B2580</strain>
    </source>
</reference>
<accession>A0ABT0B198</accession>
<organism evidence="1 2">
    <name type="scientific">Novosphingobium album</name>
    <name type="common">ex Hu et al. 2023</name>
    <dbReference type="NCBI Taxonomy" id="2930093"/>
    <lineage>
        <taxon>Bacteria</taxon>
        <taxon>Pseudomonadati</taxon>
        <taxon>Pseudomonadota</taxon>
        <taxon>Alphaproteobacteria</taxon>
        <taxon>Sphingomonadales</taxon>
        <taxon>Sphingomonadaceae</taxon>
        <taxon>Novosphingobium</taxon>
    </lineage>
</organism>
<evidence type="ECO:0000313" key="2">
    <source>
        <dbReference type="Proteomes" id="UP001162880"/>
    </source>
</evidence>
<dbReference type="SUPFAM" id="SSF46785">
    <property type="entry name" value="Winged helix' DNA-binding domain"/>
    <property type="match status" value="2"/>
</dbReference>
<dbReference type="InterPro" id="IPR036388">
    <property type="entry name" value="WH-like_DNA-bd_sf"/>
</dbReference>
<name>A0ABT0B198_9SPHN</name>
<evidence type="ECO:0000313" key="1">
    <source>
        <dbReference type="EMBL" id="MCJ2178832.1"/>
    </source>
</evidence>
<dbReference type="EMBL" id="JALHLE010000011">
    <property type="protein sequence ID" value="MCJ2178832.1"/>
    <property type="molecule type" value="Genomic_DNA"/>
</dbReference>
<dbReference type="PANTHER" id="PTHR33164:SF43">
    <property type="entry name" value="HTH-TYPE TRANSCRIPTIONAL REPRESSOR YETL"/>
    <property type="match status" value="1"/>
</dbReference>
<keyword evidence="2" id="KW-1185">Reference proteome</keyword>
<proteinExistence type="predicted"/>
<gene>
    <name evidence="1" type="ORF">MTR64_09680</name>
</gene>
<comment type="caution">
    <text evidence="1">The sequence shown here is derived from an EMBL/GenBank/DDBJ whole genome shotgun (WGS) entry which is preliminary data.</text>
</comment>
<dbReference type="InterPro" id="IPR036390">
    <property type="entry name" value="WH_DNA-bd_sf"/>
</dbReference>
<dbReference type="Proteomes" id="UP001162880">
    <property type="component" value="Unassembled WGS sequence"/>
</dbReference>
<protein>
    <submittedName>
        <fullName evidence="1">MarR family winged helix-turn-helix transcriptional regulator</fullName>
    </submittedName>
</protein>
<sequence length="226" mass="25609">MDKPKPTPEPLSLLEIQRAFETKFGVHTLTGEYELIYCLLDEEWATPLHLQQRSRLSGTAFYYTLAGMISRGVLVTRSHPRDRRSKLYGLSEPMHKLVLGQHAGYMELARPVLSDEPNAATALSMGKSYIYRGSQVSHLTAEFQILLYLYLAAVLSNVEMSRFIDVSPSGFNVSLRRLRSLDMVTTVVNPADRRGRLYALTGEVRAELNQLHRRVFAWLGNHTVNS</sequence>